<organism evidence="2 3">
    <name type="scientific">Pseudonocardia yuanmonensis</name>
    <dbReference type="NCBI Taxonomy" id="1095914"/>
    <lineage>
        <taxon>Bacteria</taxon>
        <taxon>Bacillati</taxon>
        <taxon>Actinomycetota</taxon>
        <taxon>Actinomycetes</taxon>
        <taxon>Pseudonocardiales</taxon>
        <taxon>Pseudonocardiaceae</taxon>
        <taxon>Pseudonocardia</taxon>
    </lineage>
</organism>
<feature type="region of interest" description="Disordered" evidence="1">
    <location>
        <begin position="1"/>
        <end position="173"/>
    </location>
</feature>
<feature type="compositionally biased region" description="Basic and acidic residues" evidence="1">
    <location>
        <begin position="92"/>
        <end position="105"/>
    </location>
</feature>
<feature type="compositionally biased region" description="Basic and acidic residues" evidence="1">
    <location>
        <begin position="122"/>
        <end position="136"/>
    </location>
</feature>
<gene>
    <name evidence="2" type="ORF">GCM10023215_19540</name>
</gene>
<keyword evidence="3" id="KW-1185">Reference proteome</keyword>
<dbReference type="EMBL" id="BAABIC010000005">
    <property type="protein sequence ID" value="GAA4684732.1"/>
    <property type="molecule type" value="Genomic_DNA"/>
</dbReference>
<accession>A0ABP8WAJ2</accession>
<evidence type="ECO:0000256" key="1">
    <source>
        <dbReference type="SAM" id="MobiDB-lite"/>
    </source>
</evidence>
<sequence>MPAQRVAAGGRPVRQDGVAATGPQVRLHALGGAVEQDQPDPGQPPAQRGGQLGQRIDGERRHRGDHELAGPQRHDLLDRAAGPLDVGHYPPRRLDQRPARGRGDEAAAGPLEQGDAELLLEPPDRFRQRRLREVQRLGRPGDPAVLHNGQEVLGRPRFHDPTVTGPVAGHRKV</sequence>
<feature type="compositionally biased region" description="Low complexity" evidence="1">
    <location>
        <begin position="45"/>
        <end position="55"/>
    </location>
</feature>
<reference evidence="3" key="1">
    <citation type="journal article" date="2019" name="Int. J. Syst. Evol. Microbiol.">
        <title>The Global Catalogue of Microorganisms (GCM) 10K type strain sequencing project: providing services to taxonomists for standard genome sequencing and annotation.</title>
        <authorList>
            <consortium name="The Broad Institute Genomics Platform"/>
            <consortium name="The Broad Institute Genome Sequencing Center for Infectious Disease"/>
            <person name="Wu L."/>
            <person name="Ma J."/>
        </authorList>
    </citation>
    <scope>NUCLEOTIDE SEQUENCE [LARGE SCALE GENOMIC DNA]</scope>
    <source>
        <strain evidence="3">JCM 18055</strain>
    </source>
</reference>
<feature type="compositionally biased region" description="Basic and acidic residues" evidence="1">
    <location>
        <begin position="56"/>
        <end position="78"/>
    </location>
</feature>
<comment type="caution">
    <text evidence="2">The sequence shown here is derived from an EMBL/GenBank/DDBJ whole genome shotgun (WGS) entry which is preliminary data.</text>
</comment>
<dbReference type="Proteomes" id="UP001500325">
    <property type="component" value="Unassembled WGS sequence"/>
</dbReference>
<evidence type="ECO:0000313" key="2">
    <source>
        <dbReference type="EMBL" id="GAA4684732.1"/>
    </source>
</evidence>
<proteinExistence type="predicted"/>
<evidence type="ECO:0000313" key="3">
    <source>
        <dbReference type="Proteomes" id="UP001500325"/>
    </source>
</evidence>
<protein>
    <submittedName>
        <fullName evidence="2">Uncharacterized protein</fullName>
    </submittedName>
</protein>
<name>A0ABP8WAJ2_9PSEU</name>